<keyword evidence="6 9" id="KW-1133">Transmembrane helix</keyword>
<reference evidence="12 13" key="1">
    <citation type="submission" date="2019-05" db="EMBL/GenBank/DDBJ databases">
        <title>Draft Whole-Genome sequence of the green sulfur bacterium Prosthecochloris vibrioformis DSM 260.</title>
        <authorList>
            <person name="Meyer T.E."/>
            <person name="Kyndt J.A."/>
        </authorList>
    </citation>
    <scope>NUCLEOTIDE SEQUENCE [LARGE SCALE GENOMIC DNA]</scope>
    <source>
        <strain evidence="12 13">DSM 260</strain>
    </source>
</reference>
<feature type="transmembrane region" description="Helical" evidence="9">
    <location>
        <begin position="21"/>
        <end position="42"/>
    </location>
</feature>
<evidence type="ECO:0000313" key="13">
    <source>
        <dbReference type="Proteomes" id="UP000309544"/>
    </source>
</evidence>
<feature type="transmembrane region" description="Helical" evidence="9">
    <location>
        <begin position="188"/>
        <end position="205"/>
    </location>
</feature>
<dbReference type="Gene3D" id="1.20.1510.10">
    <property type="entry name" value="Cation efflux protein transmembrane domain"/>
    <property type="match status" value="1"/>
</dbReference>
<evidence type="ECO:0000256" key="8">
    <source>
        <dbReference type="ARBA" id="ARBA00023136"/>
    </source>
</evidence>
<keyword evidence="13" id="KW-1185">Reference proteome</keyword>
<sequence>MEHNERIRKERTWKGRKARKGLQGAVIVTGIIFVTELVGGWLSGSLALMADAGHMATDLFALLISFAAIRFSTKPCTKERSYGYFRLEIIAALLNGIILCVTALVVTFEAFKRLSTPLEIEPVQMLSFGLIGLGANIVSALLLHKEHKESVNIKAAYIHVLSDLAGSVGVVTGALVISLTGWTAVDSIISFVIAGLIIHSALKIIHESANILMEAVPGELDIHDIEKTLLEVDHVINLHDLHVWALTSGVNALSCHLMVDDITEGRNILAAINRQMKAQYNIDHVTIQLEDQADTGEPR</sequence>
<dbReference type="PANTHER" id="PTHR11562">
    <property type="entry name" value="CATION EFFLUX PROTEIN/ ZINC TRANSPORTER"/>
    <property type="match status" value="1"/>
</dbReference>
<dbReference type="SUPFAM" id="SSF161111">
    <property type="entry name" value="Cation efflux protein transmembrane domain-like"/>
    <property type="match status" value="1"/>
</dbReference>
<dbReference type="RefSeq" id="WP_139626744.1">
    <property type="nucleotide sequence ID" value="NZ_VDCI01000007.1"/>
</dbReference>
<dbReference type="SUPFAM" id="SSF160240">
    <property type="entry name" value="Cation efflux protein cytoplasmic domain-like"/>
    <property type="match status" value="1"/>
</dbReference>
<dbReference type="PANTHER" id="PTHR11562:SF17">
    <property type="entry name" value="RE54080P-RELATED"/>
    <property type="match status" value="1"/>
</dbReference>
<evidence type="ECO:0000256" key="2">
    <source>
        <dbReference type="ARBA" id="ARBA00008873"/>
    </source>
</evidence>
<dbReference type="Pfam" id="PF16916">
    <property type="entry name" value="ZT_dimer"/>
    <property type="match status" value="1"/>
</dbReference>
<dbReference type="GO" id="GO:0005385">
    <property type="term" value="F:zinc ion transmembrane transporter activity"/>
    <property type="evidence" value="ECO:0007669"/>
    <property type="project" value="TreeGrafter"/>
</dbReference>
<name>A0A5C4RYX6_PROVB</name>
<accession>A0A5C4RYX6</accession>
<feature type="transmembrane region" description="Helical" evidence="9">
    <location>
        <begin position="123"/>
        <end position="143"/>
    </location>
</feature>
<feature type="transmembrane region" description="Helical" evidence="9">
    <location>
        <begin position="48"/>
        <end position="69"/>
    </location>
</feature>
<evidence type="ECO:0000256" key="7">
    <source>
        <dbReference type="ARBA" id="ARBA00023065"/>
    </source>
</evidence>
<dbReference type="InterPro" id="IPR027470">
    <property type="entry name" value="Cation_efflux_CTD"/>
</dbReference>
<evidence type="ECO:0000256" key="3">
    <source>
        <dbReference type="ARBA" id="ARBA00022448"/>
    </source>
</evidence>
<feature type="domain" description="Cation efflux protein transmembrane" evidence="10">
    <location>
        <begin position="25"/>
        <end position="213"/>
    </location>
</feature>
<dbReference type="InterPro" id="IPR050681">
    <property type="entry name" value="CDF/SLC30A"/>
</dbReference>
<proteinExistence type="inferred from homology"/>
<feature type="transmembrane region" description="Helical" evidence="9">
    <location>
        <begin position="89"/>
        <end position="111"/>
    </location>
</feature>
<gene>
    <name evidence="12" type="ORF">FGF68_08330</name>
</gene>
<dbReference type="AlphaFoldDB" id="A0A5C4RYX6"/>
<keyword evidence="5" id="KW-0862">Zinc</keyword>
<comment type="similarity">
    <text evidence="2">Belongs to the cation diffusion facilitator (CDF) transporter (TC 2.A.4) family. SLC30A subfamily.</text>
</comment>
<evidence type="ECO:0000256" key="6">
    <source>
        <dbReference type="ARBA" id="ARBA00022989"/>
    </source>
</evidence>
<dbReference type="NCBIfam" id="TIGR01297">
    <property type="entry name" value="CDF"/>
    <property type="match status" value="1"/>
</dbReference>
<comment type="subcellular location">
    <subcellularLocation>
        <location evidence="1">Membrane</location>
        <topology evidence="1">Multi-pass membrane protein</topology>
    </subcellularLocation>
</comment>
<dbReference type="EMBL" id="VDCI01000007">
    <property type="protein sequence ID" value="TNJ36235.1"/>
    <property type="molecule type" value="Genomic_DNA"/>
</dbReference>
<dbReference type="Proteomes" id="UP000309544">
    <property type="component" value="Unassembled WGS sequence"/>
</dbReference>
<dbReference type="GO" id="GO:0005886">
    <property type="term" value="C:plasma membrane"/>
    <property type="evidence" value="ECO:0007669"/>
    <property type="project" value="TreeGrafter"/>
</dbReference>
<evidence type="ECO:0000313" key="12">
    <source>
        <dbReference type="EMBL" id="TNJ36235.1"/>
    </source>
</evidence>
<protein>
    <submittedName>
        <fullName evidence="12">Cation transporter</fullName>
    </submittedName>
</protein>
<dbReference type="InterPro" id="IPR002524">
    <property type="entry name" value="Cation_efflux"/>
</dbReference>
<dbReference type="InterPro" id="IPR027469">
    <property type="entry name" value="Cation_efflux_TMD_sf"/>
</dbReference>
<dbReference type="InterPro" id="IPR036837">
    <property type="entry name" value="Cation_efflux_CTD_sf"/>
</dbReference>
<evidence type="ECO:0000256" key="9">
    <source>
        <dbReference type="SAM" id="Phobius"/>
    </source>
</evidence>
<feature type="domain" description="Cation efflux protein cytoplasmic" evidence="11">
    <location>
        <begin position="218"/>
        <end position="291"/>
    </location>
</feature>
<evidence type="ECO:0000256" key="1">
    <source>
        <dbReference type="ARBA" id="ARBA00004141"/>
    </source>
</evidence>
<keyword evidence="5" id="KW-0864">Zinc transport</keyword>
<evidence type="ECO:0000256" key="5">
    <source>
        <dbReference type="ARBA" id="ARBA00022906"/>
    </source>
</evidence>
<comment type="caution">
    <text evidence="12">The sequence shown here is derived from an EMBL/GenBank/DDBJ whole genome shotgun (WGS) entry which is preliminary data.</text>
</comment>
<keyword evidence="4 9" id="KW-0812">Transmembrane</keyword>
<keyword evidence="3" id="KW-0813">Transport</keyword>
<evidence type="ECO:0000259" key="10">
    <source>
        <dbReference type="Pfam" id="PF01545"/>
    </source>
</evidence>
<evidence type="ECO:0000256" key="4">
    <source>
        <dbReference type="ARBA" id="ARBA00022692"/>
    </source>
</evidence>
<evidence type="ECO:0000259" key="11">
    <source>
        <dbReference type="Pfam" id="PF16916"/>
    </source>
</evidence>
<feature type="transmembrane region" description="Helical" evidence="9">
    <location>
        <begin position="155"/>
        <end position="182"/>
    </location>
</feature>
<dbReference type="Pfam" id="PF01545">
    <property type="entry name" value="Cation_efflux"/>
    <property type="match status" value="1"/>
</dbReference>
<keyword evidence="8 9" id="KW-0472">Membrane</keyword>
<dbReference type="InterPro" id="IPR058533">
    <property type="entry name" value="Cation_efflux_TM"/>
</dbReference>
<keyword evidence="7" id="KW-0406">Ion transport</keyword>
<organism evidence="12 13">
    <name type="scientific">Prosthecochloris vibrioformis</name>
    <name type="common">Chlorobium vibrioforme</name>
    <dbReference type="NCBI Taxonomy" id="1098"/>
    <lineage>
        <taxon>Bacteria</taxon>
        <taxon>Pseudomonadati</taxon>
        <taxon>Chlorobiota</taxon>
        <taxon>Chlorobiia</taxon>
        <taxon>Chlorobiales</taxon>
        <taxon>Chlorobiaceae</taxon>
        <taxon>Prosthecochloris</taxon>
    </lineage>
</organism>